<protein>
    <submittedName>
        <fullName evidence="1">Uncharacterized protein</fullName>
    </submittedName>
</protein>
<proteinExistence type="predicted"/>
<reference evidence="1 2" key="1">
    <citation type="submission" date="2024-01" db="EMBL/GenBank/DDBJ databases">
        <title>Genome assemblies of Stephania.</title>
        <authorList>
            <person name="Yang L."/>
        </authorList>
    </citation>
    <scope>NUCLEOTIDE SEQUENCE [LARGE SCALE GENOMIC DNA]</scope>
    <source>
        <strain evidence="1">JXDWG</strain>
        <tissue evidence="1">Leaf</tissue>
    </source>
</reference>
<dbReference type="EMBL" id="JBBNAG010000002">
    <property type="protein sequence ID" value="KAK9158156.1"/>
    <property type="molecule type" value="Genomic_DNA"/>
</dbReference>
<organism evidence="1 2">
    <name type="scientific">Stephania cephalantha</name>
    <dbReference type="NCBI Taxonomy" id="152367"/>
    <lineage>
        <taxon>Eukaryota</taxon>
        <taxon>Viridiplantae</taxon>
        <taxon>Streptophyta</taxon>
        <taxon>Embryophyta</taxon>
        <taxon>Tracheophyta</taxon>
        <taxon>Spermatophyta</taxon>
        <taxon>Magnoliopsida</taxon>
        <taxon>Ranunculales</taxon>
        <taxon>Menispermaceae</taxon>
        <taxon>Menispermoideae</taxon>
        <taxon>Cissampelideae</taxon>
        <taxon>Stephania</taxon>
    </lineage>
</organism>
<evidence type="ECO:0000313" key="2">
    <source>
        <dbReference type="Proteomes" id="UP001419268"/>
    </source>
</evidence>
<sequence length="121" mass="13332">MSWDARNQGEERSRFCDSHGGCALGDPHGRAEESIGQNSYEKRKNAAREGGLIGLAAATLKLFPSPSDIRTLCDALESRLEKNPAIRNQLHIWILVKANLARLTMSLFILSNKKATSLLNV</sequence>
<keyword evidence="2" id="KW-1185">Reference proteome</keyword>
<dbReference type="Proteomes" id="UP001419268">
    <property type="component" value="Unassembled WGS sequence"/>
</dbReference>
<dbReference type="AlphaFoldDB" id="A0AAP0PZE1"/>
<evidence type="ECO:0000313" key="1">
    <source>
        <dbReference type="EMBL" id="KAK9158156.1"/>
    </source>
</evidence>
<name>A0AAP0PZE1_9MAGN</name>
<gene>
    <name evidence="1" type="ORF">Scep_004730</name>
</gene>
<comment type="caution">
    <text evidence="1">The sequence shown here is derived from an EMBL/GenBank/DDBJ whole genome shotgun (WGS) entry which is preliminary data.</text>
</comment>
<accession>A0AAP0PZE1</accession>